<dbReference type="GO" id="GO:0005524">
    <property type="term" value="F:ATP binding"/>
    <property type="evidence" value="ECO:0007669"/>
    <property type="project" value="UniProtKB-KW"/>
</dbReference>
<dbReference type="Proteomes" id="UP000001542">
    <property type="component" value="Unassembled WGS sequence"/>
</dbReference>
<dbReference type="EMBL" id="DS113286">
    <property type="protein sequence ID" value="EAY13399.1"/>
    <property type="molecule type" value="Genomic_DNA"/>
</dbReference>
<evidence type="ECO:0000256" key="2">
    <source>
        <dbReference type="ARBA" id="ARBA00010886"/>
    </source>
</evidence>
<dbReference type="PANTHER" id="PTHR44899">
    <property type="entry name" value="CAMK FAMILY PROTEIN KINASE"/>
    <property type="match status" value="1"/>
</dbReference>
<dbReference type="PROSITE" id="PS50011">
    <property type="entry name" value="PROTEIN_KINASE_DOM"/>
    <property type="match status" value="1"/>
</dbReference>
<dbReference type="FunFam" id="3.30.200.20:FF:000097">
    <property type="entry name" value="Probable serine/threonine-protein kinase nek1"/>
    <property type="match status" value="1"/>
</dbReference>
<evidence type="ECO:0000256" key="3">
    <source>
        <dbReference type="ARBA" id="ARBA00012513"/>
    </source>
</evidence>
<dbReference type="PROSITE" id="PS00108">
    <property type="entry name" value="PROTEIN_KINASE_ST"/>
    <property type="match status" value="1"/>
</dbReference>
<keyword evidence="15" id="KW-1185">Reference proteome</keyword>
<keyword evidence="7" id="KW-0547">Nucleotide-binding</keyword>
<dbReference type="InParanoid" id="A2E1S0"/>
<name>A2E1S0_TRIV3</name>
<dbReference type="InterPro" id="IPR008271">
    <property type="entry name" value="Ser/Thr_kinase_AS"/>
</dbReference>
<evidence type="ECO:0000313" key="14">
    <source>
        <dbReference type="EMBL" id="EAY13399.1"/>
    </source>
</evidence>
<evidence type="ECO:0000256" key="8">
    <source>
        <dbReference type="ARBA" id="ARBA00022777"/>
    </source>
</evidence>
<dbReference type="FunFam" id="1.10.510.10:FF:000172">
    <property type="entry name" value="serine/threonine-protein kinase Nek1 isoform X1"/>
    <property type="match status" value="1"/>
</dbReference>
<dbReference type="VEuPathDB" id="TrichDB:TVAGG3_0304380"/>
<dbReference type="Pfam" id="PF00069">
    <property type="entry name" value="Pkinase"/>
    <property type="match status" value="1"/>
</dbReference>
<dbReference type="PANTHER" id="PTHR44899:SF3">
    <property type="entry name" value="SERINE_THREONINE-PROTEIN KINASE NEK1"/>
    <property type="match status" value="1"/>
</dbReference>
<dbReference type="SUPFAM" id="SSF56112">
    <property type="entry name" value="Protein kinase-like (PK-like)"/>
    <property type="match status" value="1"/>
</dbReference>
<comment type="cofactor">
    <cofactor evidence="1">
        <name>Mg(2+)</name>
        <dbReference type="ChEBI" id="CHEBI:18420"/>
    </cofactor>
</comment>
<sequence length="436" mass="49310">MDQFKIVKEIGRGGYGRALLVRSLNSNDLKVVKAMNLTGMTQEAKDTAFREVEILSTLKHTNIIRYRGCTKQKRNLYILMDYADGGDLSQAIKRQGVVFFSEDQILDWFVQICLAMKYLHDRKILHRDMKPQNVFLSSGNIVKLGDFGIAKTLEHTGDMAKTSIGTPLYCSPEICVGKKYNTKSDIWSLGCVLYELASLKRPFTGRNVAEIMRNVIGKTPKPIPAQYSTELQSLVESMLRKNPDERPSINEIFQMPLIRNKAIALLGKTLAGEELNHGVFHGEKPGKTPDQFIENVEYNLNAEPASKNKAGIYKVMKKMAENLQMVIKGDNLIDVPEEVEDMSLGDFYFMGRKLIIKSVHVNDSLGYKVESIRVFLEDLLGIEKFKQIYDTASDEKNTLGALELSKSDAYVFQLIMQLVAYEKTMDKNNSEKPKHA</sequence>
<keyword evidence="6" id="KW-0479">Metal-binding</keyword>
<dbReference type="GO" id="GO:0046872">
    <property type="term" value="F:metal ion binding"/>
    <property type="evidence" value="ECO:0007669"/>
    <property type="project" value="UniProtKB-KW"/>
</dbReference>
<reference evidence="14" key="2">
    <citation type="journal article" date="2007" name="Science">
        <title>Draft genome sequence of the sexually transmitted pathogen Trichomonas vaginalis.</title>
        <authorList>
            <person name="Carlton J.M."/>
            <person name="Hirt R.P."/>
            <person name="Silva J.C."/>
            <person name="Delcher A.L."/>
            <person name="Schatz M."/>
            <person name="Zhao Q."/>
            <person name="Wortman J.R."/>
            <person name="Bidwell S.L."/>
            <person name="Alsmark U.C.M."/>
            <person name="Besteiro S."/>
            <person name="Sicheritz-Ponten T."/>
            <person name="Noel C.J."/>
            <person name="Dacks J.B."/>
            <person name="Foster P.G."/>
            <person name="Simillion C."/>
            <person name="Van de Peer Y."/>
            <person name="Miranda-Saavedra D."/>
            <person name="Barton G.J."/>
            <person name="Westrop G.D."/>
            <person name="Mueller S."/>
            <person name="Dessi D."/>
            <person name="Fiori P.L."/>
            <person name="Ren Q."/>
            <person name="Paulsen I."/>
            <person name="Zhang H."/>
            <person name="Bastida-Corcuera F.D."/>
            <person name="Simoes-Barbosa A."/>
            <person name="Brown M.T."/>
            <person name="Hayes R.D."/>
            <person name="Mukherjee M."/>
            <person name="Okumura C.Y."/>
            <person name="Schneider R."/>
            <person name="Smith A.J."/>
            <person name="Vanacova S."/>
            <person name="Villalvazo M."/>
            <person name="Haas B.J."/>
            <person name="Pertea M."/>
            <person name="Feldblyum T.V."/>
            <person name="Utterback T.R."/>
            <person name="Shu C.L."/>
            <person name="Osoegawa K."/>
            <person name="de Jong P.J."/>
            <person name="Hrdy I."/>
            <person name="Horvathova L."/>
            <person name="Zubacova Z."/>
            <person name="Dolezal P."/>
            <person name="Malik S.B."/>
            <person name="Logsdon J.M. Jr."/>
            <person name="Henze K."/>
            <person name="Gupta A."/>
            <person name="Wang C.C."/>
            <person name="Dunne R.L."/>
            <person name="Upcroft J.A."/>
            <person name="Upcroft P."/>
            <person name="White O."/>
            <person name="Salzberg S.L."/>
            <person name="Tang P."/>
            <person name="Chiu C.-H."/>
            <person name="Lee Y.-S."/>
            <person name="Embley T.M."/>
            <person name="Coombs G.H."/>
            <person name="Mottram J.C."/>
            <person name="Tachezy J."/>
            <person name="Fraser-Liggett C.M."/>
            <person name="Johnson P.J."/>
        </authorList>
    </citation>
    <scope>NUCLEOTIDE SEQUENCE [LARGE SCALE GENOMIC DNA]</scope>
    <source>
        <strain evidence="14">G3</strain>
    </source>
</reference>
<evidence type="ECO:0000313" key="15">
    <source>
        <dbReference type="Proteomes" id="UP000001542"/>
    </source>
</evidence>
<evidence type="ECO:0000259" key="13">
    <source>
        <dbReference type="PROSITE" id="PS50011"/>
    </source>
</evidence>
<evidence type="ECO:0000256" key="4">
    <source>
        <dbReference type="ARBA" id="ARBA00022527"/>
    </source>
</evidence>
<feature type="domain" description="Protein kinase" evidence="13">
    <location>
        <begin position="4"/>
        <end position="258"/>
    </location>
</feature>
<dbReference type="Gene3D" id="1.10.510.10">
    <property type="entry name" value="Transferase(Phosphotransferase) domain 1"/>
    <property type="match status" value="1"/>
</dbReference>
<gene>
    <name evidence="14" type="ORF">TVAG_424310</name>
</gene>
<evidence type="ECO:0000256" key="10">
    <source>
        <dbReference type="ARBA" id="ARBA00022842"/>
    </source>
</evidence>
<keyword evidence="5" id="KW-0808">Transferase</keyword>
<dbReference type="AlphaFoldDB" id="A2E1S0"/>
<evidence type="ECO:0000256" key="11">
    <source>
        <dbReference type="ARBA" id="ARBA00047899"/>
    </source>
</evidence>
<dbReference type="RefSeq" id="XP_001325622.1">
    <property type="nucleotide sequence ID" value="XM_001325587.1"/>
</dbReference>
<dbReference type="GO" id="GO:0004674">
    <property type="term" value="F:protein serine/threonine kinase activity"/>
    <property type="evidence" value="ECO:0000318"/>
    <property type="project" value="GO_Central"/>
</dbReference>
<dbReference type="VEuPathDB" id="TrichDB:TVAG_424310"/>
<reference evidence="14" key="1">
    <citation type="submission" date="2006-10" db="EMBL/GenBank/DDBJ databases">
        <authorList>
            <person name="Amadeo P."/>
            <person name="Zhao Q."/>
            <person name="Wortman J."/>
            <person name="Fraser-Liggett C."/>
            <person name="Carlton J."/>
        </authorList>
    </citation>
    <scope>NUCLEOTIDE SEQUENCE</scope>
    <source>
        <strain evidence="14">G3</strain>
    </source>
</reference>
<dbReference type="InterPro" id="IPR051131">
    <property type="entry name" value="NEK_Ser/Thr_kinase_NIMA"/>
</dbReference>
<keyword evidence="8 14" id="KW-0418">Kinase</keyword>
<dbReference type="FunCoup" id="A2E1S0">
    <property type="interactions" value="203"/>
</dbReference>
<keyword evidence="4" id="KW-0723">Serine/threonine-protein kinase</keyword>
<comment type="similarity">
    <text evidence="2">Belongs to the protein kinase superfamily. NEK Ser/Thr protein kinase family. NIMA subfamily.</text>
</comment>
<dbReference type="OrthoDB" id="248923at2759"/>
<accession>A2E1S0</accession>
<dbReference type="SMART" id="SM00220">
    <property type="entry name" value="S_TKc"/>
    <property type="match status" value="1"/>
</dbReference>
<dbReference type="InterPro" id="IPR000719">
    <property type="entry name" value="Prot_kinase_dom"/>
</dbReference>
<keyword evidence="10" id="KW-0460">Magnesium</keyword>
<comment type="catalytic activity">
    <reaction evidence="11">
        <text>L-threonyl-[protein] + ATP = O-phospho-L-threonyl-[protein] + ADP + H(+)</text>
        <dbReference type="Rhea" id="RHEA:46608"/>
        <dbReference type="Rhea" id="RHEA-COMP:11060"/>
        <dbReference type="Rhea" id="RHEA-COMP:11605"/>
        <dbReference type="ChEBI" id="CHEBI:15378"/>
        <dbReference type="ChEBI" id="CHEBI:30013"/>
        <dbReference type="ChEBI" id="CHEBI:30616"/>
        <dbReference type="ChEBI" id="CHEBI:61977"/>
        <dbReference type="ChEBI" id="CHEBI:456216"/>
        <dbReference type="EC" id="2.7.11.1"/>
    </reaction>
</comment>
<dbReference type="InterPro" id="IPR011009">
    <property type="entry name" value="Kinase-like_dom_sf"/>
</dbReference>
<dbReference type="Gene3D" id="3.30.200.20">
    <property type="entry name" value="Phosphorylase Kinase, domain 1"/>
    <property type="match status" value="1"/>
</dbReference>
<dbReference type="eggNOG" id="KOG0589">
    <property type="taxonomic scope" value="Eukaryota"/>
</dbReference>
<evidence type="ECO:0000256" key="7">
    <source>
        <dbReference type="ARBA" id="ARBA00022741"/>
    </source>
</evidence>
<evidence type="ECO:0000256" key="5">
    <source>
        <dbReference type="ARBA" id="ARBA00022679"/>
    </source>
</evidence>
<dbReference type="CDD" id="cd08215">
    <property type="entry name" value="STKc_Nek"/>
    <property type="match status" value="1"/>
</dbReference>
<proteinExistence type="inferred from homology"/>
<evidence type="ECO:0000256" key="6">
    <source>
        <dbReference type="ARBA" id="ARBA00022723"/>
    </source>
</evidence>
<protein>
    <recommendedName>
        <fullName evidence="3">non-specific serine/threonine protein kinase</fullName>
        <ecNumber evidence="3">2.7.11.1</ecNumber>
    </recommendedName>
</protein>
<evidence type="ECO:0000256" key="1">
    <source>
        <dbReference type="ARBA" id="ARBA00001946"/>
    </source>
</evidence>
<organism evidence="14 15">
    <name type="scientific">Trichomonas vaginalis (strain ATCC PRA-98 / G3)</name>
    <dbReference type="NCBI Taxonomy" id="412133"/>
    <lineage>
        <taxon>Eukaryota</taxon>
        <taxon>Metamonada</taxon>
        <taxon>Parabasalia</taxon>
        <taxon>Trichomonadida</taxon>
        <taxon>Trichomonadidae</taxon>
        <taxon>Trichomonas</taxon>
    </lineage>
</organism>
<dbReference type="SMR" id="A2E1S0"/>
<dbReference type="STRING" id="5722.A2E1S0"/>
<evidence type="ECO:0000256" key="9">
    <source>
        <dbReference type="ARBA" id="ARBA00022840"/>
    </source>
</evidence>
<keyword evidence="9" id="KW-0067">ATP-binding</keyword>
<evidence type="ECO:0000256" key="12">
    <source>
        <dbReference type="ARBA" id="ARBA00048679"/>
    </source>
</evidence>
<dbReference type="GO" id="GO:0005737">
    <property type="term" value="C:cytoplasm"/>
    <property type="evidence" value="ECO:0000318"/>
    <property type="project" value="GO_Central"/>
</dbReference>
<dbReference type="KEGG" id="tva:4771378"/>
<comment type="catalytic activity">
    <reaction evidence="12">
        <text>L-seryl-[protein] + ATP = O-phospho-L-seryl-[protein] + ADP + H(+)</text>
        <dbReference type="Rhea" id="RHEA:17989"/>
        <dbReference type="Rhea" id="RHEA-COMP:9863"/>
        <dbReference type="Rhea" id="RHEA-COMP:11604"/>
        <dbReference type="ChEBI" id="CHEBI:15378"/>
        <dbReference type="ChEBI" id="CHEBI:29999"/>
        <dbReference type="ChEBI" id="CHEBI:30616"/>
        <dbReference type="ChEBI" id="CHEBI:83421"/>
        <dbReference type="ChEBI" id="CHEBI:456216"/>
        <dbReference type="EC" id="2.7.11.1"/>
    </reaction>
</comment>
<dbReference type="EC" id="2.7.11.1" evidence="3"/>